<keyword evidence="6 13" id="KW-0274">FAD</keyword>
<evidence type="ECO:0000256" key="11">
    <source>
        <dbReference type="ARBA" id="ARBA00039036"/>
    </source>
</evidence>
<dbReference type="InterPro" id="IPR013786">
    <property type="entry name" value="AcylCoA_DH/ox_N"/>
</dbReference>
<comment type="caution">
    <text evidence="17">The sequence shown here is derived from an EMBL/GenBank/DDBJ whole genome shotgun (WGS) entry which is preliminary data.</text>
</comment>
<proteinExistence type="inferred from homology"/>
<evidence type="ECO:0000256" key="4">
    <source>
        <dbReference type="ARBA" id="ARBA00011881"/>
    </source>
</evidence>
<organism evidence="17 18">
    <name type="scientific">Sorangium cellulosum</name>
    <name type="common">Polyangium cellulosum</name>
    <dbReference type="NCBI Taxonomy" id="56"/>
    <lineage>
        <taxon>Bacteria</taxon>
        <taxon>Pseudomonadati</taxon>
        <taxon>Myxococcota</taxon>
        <taxon>Polyangia</taxon>
        <taxon>Polyangiales</taxon>
        <taxon>Polyangiaceae</taxon>
        <taxon>Sorangium</taxon>
    </lineage>
</organism>
<dbReference type="GO" id="GO:0006631">
    <property type="term" value="P:fatty acid metabolic process"/>
    <property type="evidence" value="ECO:0007669"/>
    <property type="project" value="UniProtKB-KW"/>
</dbReference>
<evidence type="ECO:0000256" key="6">
    <source>
        <dbReference type="ARBA" id="ARBA00022827"/>
    </source>
</evidence>
<dbReference type="Pfam" id="PF02770">
    <property type="entry name" value="Acyl-CoA_dh_M"/>
    <property type="match status" value="1"/>
</dbReference>
<dbReference type="AlphaFoldDB" id="A0A150R0R1"/>
<evidence type="ECO:0000313" key="18">
    <source>
        <dbReference type="Proteomes" id="UP000075260"/>
    </source>
</evidence>
<comment type="subunit">
    <text evidence="4">Homotetramer.</text>
</comment>
<keyword evidence="9" id="KW-0443">Lipid metabolism</keyword>
<comment type="similarity">
    <text evidence="3 13">Belongs to the acyl-CoA dehydrogenase family.</text>
</comment>
<keyword evidence="7" id="KW-0276">Fatty acid metabolism</keyword>
<dbReference type="FunFam" id="1.10.540.10:FF:000026">
    <property type="entry name" value="Acyl-CoA dehydrogenase medium chain"/>
    <property type="match status" value="1"/>
</dbReference>
<dbReference type="Gene3D" id="1.20.140.10">
    <property type="entry name" value="Butyryl-CoA Dehydrogenase, subunit A, domain 3"/>
    <property type="match status" value="1"/>
</dbReference>
<dbReference type="InterPro" id="IPR036250">
    <property type="entry name" value="AcylCo_DH-like_C"/>
</dbReference>
<dbReference type="Pfam" id="PF02771">
    <property type="entry name" value="Acyl-CoA_dh_N"/>
    <property type="match status" value="1"/>
</dbReference>
<dbReference type="SUPFAM" id="SSF56645">
    <property type="entry name" value="Acyl-CoA dehydrogenase NM domain-like"/>
    <property type="match status" value="1"/>
</dbReference>
<evidence type="ECO:0000256" key="2">
    <source>
        <dbReference type="ARBA" id="ARBA00005198"/>
    </source>
</evidence>
<dbReference type="GO" id="GO:0003853">
    <property type="term" value="F:short-chain 2-methyl fatty acyl-CoA dehydrogenase activity"/>
    <property type="evidence" value="ECO:0007669"/>
    <property type="project" value="UniProtKB-EC"/>
</dbReference>
<dbReference type="PROSITE" id="PS00073">
    <property type="entry name" value="ACYL_COA_DH_2"/>
    <property type="match status" value="1"/>
</dbReference>
<dbReference type="FunFam" id="1.20.140.10:FF:000002">
    <property type="entry name" value="Acyl-CoA dehydrogenase short/branched chain"/>
    <property type="match status" value="1"/>
</dbReference>
<dbReference type="EC" id="1.3.8.5" evidence="11"/>
<dbReference type="InterPro" id="IPR046373">
    <property type="entry name" value="Acyl-CoA_Oxase/DH_mid-dom_sf"/>
</dbReference>
<dbReference type="SUPFAM" id="SSF47203">
    <property type="entry name" value="Acyl-CoA dehydrogenase C-terminal domain-like"/>
    <property type="match status" value="1"/>
</dbReference>
<evidence type="ECO:0000256" key="9">
    <source>
        <dbReference type="ARBA" id="ARBA00023098"/>
    </source>
</evidence>
<dbReference type="EMBL" id="JEMA01000168">
    <property type="protein sequence ID" value="KYF73783.1"/>
    <property type="molecule type" value="Genomic_DNA"/>
</dbReference>
<evidence type="ECO:0000256" key="5">
    <source>
        <dbReference type="ARBA" id="ARBA00022630"/>
    </source>
</evidence>
<dbReference type="InterPro" id="IPR009100">
    <property type="entry name" value="AcylCoA_DH/oxidase_NM_dom_sf"/>
</dbReference>
<name>A0A150R0R1_SORCE</name>
<dbReference type="InterPro" id="IPR006089">
    <property type="entry name" value="Acyl-CoA_DH_CS"/>
</dbReference>
<dbReference type="PANTHER" id="PTHR43884">
    <property type="entry name" value="ACYL-COA DEHYDROGENASE"/>
    <property type="match status" value="1"/>
</dbReference>
<dbReference type="GO" id="GO:0050660">
    <property type="term" value="F:flavin adenine dinucleotide binding"/>
    <property type="evidence" value="ECO:0007669"/>
    <property type="project" value="InterPro"/>
</dbReference>
<accession>A0A150R0R1</accession>
<dbReference type="InterPro" id="IPR037069">
    <property type="entry name" value="AcylCoA_DH/ox_N_sf"/>
</dbReference>
<keyword evidence="8 13" id="KW-0560">Oxidoreductase</keyword>
<evidence type="ECO:0000256" key="10">
    <source>
        <dbReference type="ARBA" id="ARBA00037895"/>
    </source>
</evidence>
<gene>
    <name evidence="17" type="ORF">BE15_47690</name>
</gene>
<evidence type="ECO:0000256" key="12">
    <source>
        <dbReference type="ARBA" id="ARBA00048235"/>
    </source>
</evidence>
<dbReference type="Gene3D" id="1.10.540.10">
    <property type="entry name" value="Acyl-CoA dehydrogenase/oxidase, N-terminal domain"/>
    <property type="match status" value="1"/>
</dbReference>
<evidence type="ECO:0000313" key="17">
    <source>
        <dbReference type="EMBL" id="KYF73783.1"/>
    </source>
</evidence>
<comment type="catalytic activity">
    <reaction evidence="12">
        <text>2-methylbutanoyl-CoA + oxidized [electron-transfer flavoprotein] + H(+) = (2E)-2-methylbut-2-enoyl-CoA + reduced [electron-transfer flavoprotein]</text>
        <dbReference type="Rhea" id="RHEA:43780"/>
        <dbReference type="Rhea" id="RHEA-COMP:10685"/>
        <dbReference type="Rhea" id="RHEA-COMP:10686"/>
        <dbReference type="ChEBI" id="CHEBI:15378"/>
        <dbReference type="ChEBI" id="CHEBI:57336"/>
        <dbReference type="ChEBI" id="CHEBI:57337"/>
        <dbReference type="ChEBI" id="CHEBI:57692"/>
        <dbReference type="ChEBI" id="CHEBI:58307"/>
        <dbReference type="EC" id="1.3.8.5"/>
    </reaction>
    <physiologicalReaction direction="left-to-right" evidence="12">
        <dbReference type="Rhea" id="RHEA:43781"/>
    </physiologicalReaction>
</comment>
<evidence type="ECO:0000259" key="15">
    <source>
        <dbReference type="Pfam" id="PF02770"/>
    </source>
</evidence>
<dbReference type="CDD" id="cd01158">
    <property type="entry name" value="SCAD_SBCAD"/>
    <property type="match status" value="1"/>
</dbReference>
<dbReference type="Proteomes" id="UP000075260">
    <property type="component" value="Unassembled WGS sequence"/>
</dbReference>
<dbReference type="InterPro" id="IPR006091">
    <property type="entry name" value="Acyl-CoA_Oxase/DH_mid-dom"/>
</dbReference>
<evidence type="ECO:0000259" key="14">
    <source>
        <dbReference type="Pfam" id="PF00441"/>
    </source>
</evidence>
<feature type="domain" description="Acyl-CoA oxidase/dehydrogenase middle" evidence="15">
    <location>
        <begin position="134"/>
        <end position="228"/>
    </location>
</feature>
<feature type="domain" description="Acyl-CoA dehydrogenase/oxidase C-terminal" evidence="14">
    <location>
        <begin position="240"/>
        <end position="386"/>
    </location>
</feature>
<evidence type="ECO:0000256" key="8">
    <source>
        <dbReference type="ARBA" id="ARBA00023002"/>
    </source>
</evidence>
<evidence type="ECO:0000256" key="13">
    <source>
        <dbReference type="RuleBase" id="RU362125"/>
    </source>
</evidence>
<sequence>MGPQGETIVSQPPLTQLSDEERLFRDSVLDFARKRVAPRAAAMDEQGALDRDLLPPLFDLGLMGIEIPEAYGGSGASFFNAILAVEALAVVDPSVSVLIDVQNTLVANALLRWGSEAQKESYLPRLSREWVGSYALSEAGSGSDAFALAARAERKGDRWVLNGRKLWITNANESSLFLVFANIDPSKGYKGITAFVVERSFPGFSVGKKENKLGIRASSTCELVLEDCEVPEGNVLGEVGKGYKIAIETLNEGRIGIGAQMLGLAAGAFEHAMRYMGERKQFGQSIASFQGVQFQYARVAMEIEAARLLVYNAARLKDAGQPFVKEAAMAKLFASEVAERTASLSIEFMGGVGFTRDYPVEKLYRDAKIGKIYEGTSNMQLSTIAKLLQAEYDVKG</sequence>
<dbReference type="PIRSF" id="PIRSF016578">
    <property type="entry name" value="HsaA"/>
    <property type="match status" value="1"/>
</dbReference>
<comment type="cofactor">
    <cofactor evidence="1 13">
        <name>FAD</name>
        <dbReference type="ChEBI" id="CHEBI:57692"/>
    </cofactor>
</comment>
<dbReference type="PROSITE" id="PS00072">
    <property type="entry name" value="ACYL_COA_DH_1"/>
    <property type="match status" value="1"/>
</dbReference>
<evidence type="ECO:0000256" key="1">
    <source>
        <dbReference type="ARBA" id="ARBA00001974"/>
    </source>
</evidence>
<comment type="pathway">
    <text evidence="10">Amino-acid degradation; L-isoleucine degradation.</text>
</comment>
<protein>
    <recommendedName>
        <fullName evidence="11">short-chain 2-methylacyl-CoA dehydrogenase</fullName>
        <ecNumber evidence="11">1.3.8.5</ecNumber>
    </recommendedName>
</protein>
<dbReference type="InterPro" id="IPR009075">
    <property type="entry name" value="AcylCo_DH/oxidase_C"/>
</dbReference>
<evidence type="ECO:0000256" key="3">
    <source>
        <dbReference type="ARBA" id="ARBA00009347"/>
    </source>
</evidence>
<dbReference type="PANTHER" id="PTHR43884:SF1">
    <property type="entry name" value="SHORT_BRANCHED CHAIN SPECIFIC ACYL-COA DEHYDROGENASE, MITOCHONDRIAL"/>
    <property type="match status" value="1"/>
</dbReference>
<dbReference type="Pfam" id="PF00441">
    <property type="entry name" value="Acyl-CoA_dh_1"/>
    <property type="match status" value="1"/>
</dbReference>
<dbReference type="FunFam" id="2.40.110.10:FF:000001">
    <property type="entry name" value="Acyl-CoA dehydrogenase, mitochondrial"/>
    <property type="match status" value="1"/>
</dbReference>
<keyword evidence="5 13" id="KW-0285">Flavoprotein</keyword>
<feature type="domain" description="Acyl-CoA dehydrogenase/oxidase N-terminal" evidence="16">
    <location>
        <begin position="18"/>
        <end position="127"/>
    </location>
</feature>
<evidence type="ECO:0000259" key="16">
    <source>
        <dbReference type="Pfam" id="PF02771"/>
    </source>
</evidence>
<comment type="pathway">
    <text evidence="2">Lipid metabolism; mitochondrial fatty acid beta-oxidation.</text>
</comment>
<reference evidence="17 18" key="1">
    <citation type="submission" date="2014-02" db="EMBL/GenBank/DDBJ databases">
        <title>The small core and large imbalanced accessory genome model reveals a collaborative survival strategy of Sorangium cellulosum strains in nature.</title>
        <authorList>
            <person name="Han K."/>
            <person name="Peng R."/>
            <person name="Blom J."/>
            <person name="Li Y.-Z."/>
        </authorList>
    </citation>
    <scope>NUCLEOTIDE SEQUENCE [LARGE SCALE GENOMIC DNA]</scope>
    <source>
        <strain evidence="17 18">So0008-312</strain>
    </source>
</reference>
<dbReference type="Gene3D" id="2.40.110.10">
    <property type="entry name" value="Butyryl-CoA Dehydrogenase, subunit A, domain 2"/>
    <property type="match status" value="1"/>
</dbReference>
<evidence type="ECO:0000256" key="7">
    <source>
        <dbReference type="ARBA" id="ARBA00022832"/>
    </source>
</evidence>